<evidence type="ECO:0000256" key="1">
    <source>
        <dbReference type="SAM" id="Phobius"/>
    </source>
</evidence>
<keyword evidence="3" id="KW-1185">Reference proteome</keyword>
<proteinExistence type="predicted"/>
<evidence type="ECO:0000313" key="3">
    <source>
        <dbReference type="Proteomes" id="UP001053296"/>
    </source>
</evidence>
<name>A0ABN6ESY7_9BACT</name>
<organism evidence="2 3">
    <name type="scientific">Pseudodesulfovibrio sediminis</name>
    <dbReference type="NCBI Taxonomy" id="2810563"/>
    <lineage>
        <taxon>Bacteria</taxon>
        <taxon>Pseudomonadati</taxon>
        <taxon>Thermodesulfobacteriota</taxon>
        <taxon>Desulfovibrionia</taxon>
        <taxon>Desulfovibrionales</taxon>
        <taxon>Desulfovibrionaceae</taxon>
    </lineage>
</organism>
<reference evidence="2" key="1">
    <citation type="journal article" date="2022" name="Arch. Microbiol.">
        <title>Pseudodesulfovibrio sediminis sp. nov., a mesophilic and neutrophilic sulfate-reducing bacterium isolated from sediment of a brackish lake.</title>
        <authorList>
            <person name="Takahashi A."/>
            <person name="Kojima H."/>
            <person name="Watanabe M."/>
            <person name="Fukui M."/>
        </authorList>
    </citation>
    <scope>NUCLEOTIDE SEQUENCE</scope>
    <source>
        <strain evidence="2">SF6</strain>
    </source>
</reference>
<feature type="transmembrane region" description="Helical" evidence="1">
    <location>
        <begin position="26"/>
        <end position="51"/>
    </location>
</feature>
<keyword evidence="1" id="KW-1133">Transmembrane helix</keyword>
<feature type="transmembrane region" description="Helical" evidence="1">
    <location>
        <begin position="114"/>
        <end position="131"/>
    </location>
</feature>
<keyword evidence="1" id="KW-0472">Membrane</keyword>
<dbReference type="EMBL" id="AP024485">
    <property type="protein sequence ID" value="BCS88597.1"/>
    <property type="molecule type" value="Genomic_DNA"/>
</dbReference>
<gene>
    <name evidence="2" type="ORF">PSDVSF_18390</name>
</gene>
<dbReference type="RefSeq" id="WP_229590592.1">
    <property type="nucleotide sequence ID" value="NZ_AP024485.1"/>
</dbReference>
<feature type="transmembrane region" description="Helical" evidence="1">
    <location>
        <begin position="89"/>
        <end position="108"/>
    </location>
</feature>
<evidence type="ECO:0000313" key="2">
    <source>
        <dbReference type="EMBL" id="BCS88597.1"/>
    </source>
</evidence>
<accession>A0ABN6ESY7</accession>
<sequence>MVTSPSELFDLALKRHRQPWNWTLQFAGIMLLGLTLAAHSYLLLAASMILFGAGFYELHMPEPSENLWFRFVSGGIQWEKNWVATPWTFGKIFKCCVTLALLAVTVWALVVREIGTIGLLIGFLALARVVVENRDSGVEP</sequence>
<keyword evidence="1" id="KW-0812">Transmembrane</keyword>
<protein>
    <submittedName>
        <fullName evidence="2">Uncharacterized protein</fullName>
    </submittedName>
</protein>
<dbReference type="Proteomes" id="UP001053296">
    <property type="component" value="Chromosome"/>
</dbReference>